<proteinExistence type="inferred from homology"/>
<comment type="caution">
    <text evidence="17">The sequence shown here is derived from an EMBL/GenBank/DDBJ whole genome shotgun (WGS) entry which is preliminary data.</text>
</comment>
<comment type="catalytic activity">
    <reaction evidence="12 13">
        <text>a 2'-deoxyribonucleoside 5'-diphosphate + [thioredoxin]-disulfide + H2O = a ribonucleoside 5'-diphosphate + [thioredoxin]-dithiol</text>
        <dbReference type="Rhea" id="RHEA:23252"/>
        <dbReference type="Rhea" id="RHEA-COMP:10698"/>
        <dbReference type="Rhea" id="RHEA-COMP:10700"/>
        <dbReference type="ChEBI" id="CHEBI:15377"/>
        <dbReference type="ChEBI" id="CHEBI:29950"/>
        <dbReference type="ChEBI" id="CHEBI:50058"/>
        <dbReference type="ChEBI" id="CHEBI:57930"/>
        <dbReference type="ChEBI" id="CHEBI:73316"/>
        <dbReference type="EC" id="1.17.4.1"/>
    </reaction>
</comment>
<dbReference type="Gene3D" id="3.20.70.20">
    <property type="match status" value="1"/>
</dbReference>
<evidence type="ECO:0000256" key="4">
    <source>
        <dbReference type="ARBA" id="ARBA00022634"/>
    </source>
</evidence>
<dbReference type="PRINTS" id="PR01183">
    <property type="entry name" value="RIBORDTASEM1"/>
</dbReference>
<dbReference type="Pfam" id="PF02867">
    <property type="entry name" value="Ribonuc_red_lgC"/>
    <property type="match status" value="2"/>
</dbReference>
<dbReference type="PANTHER" id="PTHR43371:SF1">
    <property type="entry name" value="RIBONUCLEOSIDE-DIPHOSPHATE REDUCTASE"/>
    <property type="match status" value="1"/>
</dbReference>
<gene>
    <name evidence="17" type="ORF">COW11_05435</name>
</gene>
<evidence type="ECO:0000256" key="6">
    <source>
        <dbReference type="ARBA" id="ARBA00022840"/>
    </source>
</evidence>
<evidence type="ECO:0000259" key="16">
    <source>
        <dbReference type="Pfam" id="PF12637"/>
    </source>
</evidence>
<dbReference type="GO" id="GO:0004748">
    <property type="term" value="F:ribonucleoside-diphosphate reductase activity, thioredoxin disulfide as acceptor"/>
    <property type="evidence" value="ECO:0007669"/>
    <property type="project" value="UniProtKB-EC"/>
</dbReference>
<dbReference type="EMBL" id="PFGP01000124">
    <property type="protein sequence ID" value="PIW66025.1"/>
    <property type="molecule type" value="Genomic_DNA"/>
</dbReference>
<dbReference type="InterPro" id="IPR013344">
    <property type="entry name" value="RNR_NrdJ/NrdZ"/>
</dbReference>
<evidence type="ECO:0000256" key="1">
    <source>
        <dbReference type="ARBA" id="ARBA00001922"/>
    </source>
</evidence>
<evidence type="ECO:0000313" key="18">
    <source>
        <dbReference type="Proteomes" id="UP000231267"/>
    </source>
</evidence>
<dbReference type="GO" id="GO:0005524">
    <property type="term" value="F:ATP binding"/>
    <property type="evidence" value="ECO:0007669"/>
    <property type="project" value="UniProtKB-KW"/>
</dbReference>
<feature type="domain" description="Ribonucleotide reductase large subunit C-terminal" evidence="15">
    <location>
        <begin position="93"/>
        <end position="408"/>
    </location>
</feature>
<dbReference type="FunFam" id="3.20.70.20:FF:000018">
    <property type="entry name" value="Vitamin B12-dependent ribonucleotide reductase"/>
    <property type="match status" value="1"/>
</dbReference>
<dbReference type="PANTHER" id="PTHR43371">
    <property type="entry name" value="VITAMIN B12-DEPENDENT RIBONUCLEOTIDE REDUCTASE"/>
    <property type="match status" value="1"/>
</dbReference>
<dbReference type="GO" id="GO:0031419">
    <property type="term" value="F:cobalamin binding"/>
    <property type="evidence" value="ECO:0007669"/>
    <property type="project" value="UniProtKB-KW"/>
</dbReference>
<dbReference type="SUPFAM" id="SSF51998">
    <property type="entry name" value="PFL-like glycyl radical enzymes"/>
    <property type="match status" value="1"/>
</dbReference>
<comment type="function">
    <text evidence="11 13">Catalyzes the reduction of ribonucleotides to deoxyribonucleotides. May function to provide a pool of deoxyribonucleotide precursors for DNA repair during oxygen limitation and/or for immediate growth after restoration of oxygen.</text>
</comment>
<evidence type="ECO:0000256" key="5">
    <source>
        <dbReference type="ARBA" id="ARBA00022741"/>
    </source>
</evidence>
<evidence type="ECO:0000256" key="8">
    <source>
        <dbReference type="ARBA" id="ARBA00023116"/>
    </source>
</evidence>
<dbReference type="CDD" id="cd02888">
    <property type="entry name" value="RNR_II_dimer"/>
    <property type="match status" value="1"/>
</dbReference>
<dbReference type="EC" id="1.17.4.1" evidence="13"/>
<evidence type="ECO:0000256" key="11">
    <source>
        <dbReference type="ARBA" id="ARBA00025437"/>
    </source>
</evidence>
<dbReference type="AlphaFoldDB" id="A0A2J0LDU3"/>
<dbReference type="InterPro" id="IPR008926">
    <property type="entry name" value="RNR_R1-su_N"/>
</dbReference>
<keyword evidence="7 13" id="KW-0560">Oxidoreductase</keyword>
<evidence type="ECO:0000313" key="17">
    <source>
        <dbReference type="EMBL" id="PIW66025.1"/>
    </source>
</evidence>
<dbReference type="GO" id="GO:0009263">
    <property type="term" value="P:deoxyribonucleotide biosynthetic process"/>
    <property type="evidence" value="ECO:0007669"/>
    <property type="project" value="UniProtKB-KW"/>
</dbReference>
<dbReference type="InterPro" id="IPR000788">
    <property type="entry name" value="RNR_lg_C"/>
</dbReference>
<keyword evidence="8" id="KW-0215">Deoxyribonucleotide synthesis</keyword>
<dbReference type="NCBIfam" id="TIGR02504">
    <property type="entry name" value="NrdJ_Z"/>
    <property type="match status" value="1"/>
</dbReference>
<keyword evidence="3 13" id="KW-0846">Cobalamin</keyword>
<comment type="similarity">
    <text evidence="2 13">Belongs to the ribonucleoside diphosphate reductase class-2 family.</text>
</comment>
<keyword evidence="9" id="KW-1015">Disulfide bond</keyword>
<dbReference type="InterPro" id="IPR024434">
    <property type="entry name" value="TSCPD_dom"/>
</dbReference>
<dbReference type="Proteomes" id="UP000231267">
    <property type="component" value="Unassembled WGS sequence"/>
</dbReference>
<name>A0A2J0LDU3_9BACT</name>
<evidence type="ECO:0000259" key="15">
    <source>
        <dbReference type="Pfam" id="PF02867"/>
    </source>
</evidence>
<evidence type="ECO:0000259" key="14">
    <source>
        <dbReference type="Pfam" id="PF00317"/>
    </source>
</evidence>
<evidence type="ECO:0000256" key="2">
    <source>
        <dbReference type="ARBA" id="ARBA00007405"/>
    </source>
</evidence>
<keyword evidence="4 13" id="KW-0237">DNA synthesis</keyword>
<dbReference type="GO" id="GO:0071897">
    <property type="term" value="P:DNA biosynthetic process"/>
    <property type="evidence" value="ECO:0007669"/>
    <property type="project" value="UniProtKB-KW"/>
</dbReference>
<evidence type="ECO:0000256" key="10">
    <source>
        <dbReference type="ARBA" id="ARBA00023285"/>
    </source>
</evidence>
<feature type="domain" description="TSCPD" evidence="16">
    <location>
        <begin position="620"/>
        <end position="724"/>
    </location>
</feature>
<keyword evidence="10 13" id="KW-0170">Cobalt</keyword>
<keyword evidence="5 13" id="KW-0547">Nucleotide-binding</keyword>
<feature type="domain" description="Ribonucleotide reductase large subunit C-terminal" evidence="15">
    <location>
        <begin position="414"/>
        <end position="561"/>
    </location>
</feature>
<evidence type="ECO:0000256" key="12">
    <source>
        <dbReference type="ARBA" id="ARBA00047754"/>
    </source>
</evidence>
<evidence type="ECO:0000256" key="3">
    <source>
        <dbReference type="ARBA" id="ARBA00022628"/>
    </source>
</evidence>
<feature type="domain" description="Ribonucleotide reductase large subunit N-terminal" evidence="14">
    <location>
        <begin position="9"/>
        <end position="89"/>
    </location>
</feature>
<organism evidence="17 18">
    <name type="scientific">Candidatus Taenaricola geysiri</name>
    <dbReference type="NCBI Taxonomy" id="1974752"/>
    <lineage>
        <taxon>Bacteria</taxon>
        <taxon>Pseudomonadati</taxon>
        <taxon>Candidatus Omnitrophota</taxon>
        <taxon>Candidatus Taenaricola</taxon>
    </lineage>
</organism>
<reference evidence="17 18" key="1">
    <citation type="submission" date="2017-09" db="EMBL/GenBank/DDBJ databases">
        <title>Depth-based differentiation of microbial function through sediment-hosted aquifers and enrichment of novel symbionts in the deep terrestrial subsurface.</title>
        <authorList>
            <person name="Probst A.J."/>
            <person name="Ladd B."/>
            <person name="Jarett J.K."/>
            <person name="Geller-Mcgrath D.E."/>
            <person name="Sieber C.M."/>
            <person name="Emerson J.B."/>
            <person name="Anantharaman K."/>
            <person name="Thomas B.C."/>
            <person name="Malmstrom R."/>
            <person name="Stieglmeier M."/>
            <person name="Klingl A."/>
            <person name="Woyke T."/>
            <person name="Ryan C.M."/>
            <person name="Banfield J.F."/>
        </authorList>
    </citation>
    <scope>NUCLEOTIDE SEQUENCE [LARGE SCALE GENOMIC DNA]</scope>
    <source>
        <strain evidence="17">CG12_big_fil_rev_8_21_14_0_65_43_15</strain>
    </source>
</reference>
<evidence type="ECO:0000256" key="13">
    <source>
        <dbReference type="RuleBase" id="RU364064"/>
    </source>
</evidence>
<accession>A0A2J0LDU3</accession>
<comment type="cofactor">
    <cofactor evidence="1 13">
        <name>adenosylcob(III)alamin</name>
        <dbReference type="ChEBI" id="CHEBI:18408"/>
    </cofactor>
</comment>
<dbReference type="InterPro" id="IPR050862">
    <property type="entry name" value="RdRp_reductase_class-2"/>
</dbReference>
<dbReference type="UniPathway" id="UPA00326"/>
<dbReference type="Pfam" id="PF00317">
    <property type="entry name" value="Ribonuc_red_lgN"/>
    <property type="match status" value="1"/>
</dbReference>
<evidence type="ECO:0000256" key="9">
    <source>
        <dbReference type="ARBA" id="ARBA00023157"/>
    </source>
</evidence>
<dbReference type="SUPFAM" id="SSF48168">
    <property type="entry name" value="R1 subunit of ribonucleotide reductase, N-terminal domain"/>
    <property type="match status" value="1"/>
</dbReference>
<dbReference type="Pfam" id="PF12637">
    <property type="entry name" value="TSCPD"/>
    <property type="match status" value="1"/>
</dbReference>
<keyword evidence="6" id="KW-0067">ATP-binding</keyword>
<protein>
    <recommendedName>
        <fullName evidence="13">Vitamin B12-dependent ribonucleotide reductase</fullName>
        <ecNumber evidence="13">1.17.4.1</ecNumber>
    </recommendedName>
</protein>
<evidence type="ECO:0000256" key="7">
    <source>
        <dbReference type="ARBA" id="ARBA00023002"/>
    </source>
</evidence>
<sequence>MSRQEKPIKLTENAKTVLEKRYLRKDENGAPVEKPEEMLRRVAANIAQADRFYDRAADVRKTEDEFYSLMSELEFLPNSPTLMNAGRDLQQLSACFVLPIEDSMEGIFETLKLTALIHKSGGGTGYSFSRLRAQGSQVKSTSGIASGPISFLRVFDAATQAVKQGGTRRGANMGILRVDHPDILEFITCKEDDKSITNFNISVAVTDEFMEKVESGEEYDLVDPHNNKPLRKLKARDVFELIIKQAHKNGEPGIIFIDRMNKDNPTPKIAKIESTNPCGEQPLLPYESCNLGSINLAKMLIETGSKFEMDWQKLAKVTHSAVHFLDNVIDMNKYPVKKIDQMTRSNRKIGLGVMGFADMLIALGIPYSSDEAVALAERVMKFMLDEATKASVMLAKKRNPFPNYRDSIFAGTTPLRNATLTTIAPTGTLSIIASCSSGVEPIFSLCFYRKVLDGAKLMEVNPYFEKVAREKGFYSEGLMKKVSQHSSIKDISEIPEDVRRVFVTAHDITPLWHIKMQAAFQKYTNNAVSKTVNFPYQASPEDVKEVYTLAYKLGCKGVTIYRDGSRSEQVLNIDRGSRTTESNLDVTDGTKDAMEKHEKNEELDKVINQLQPAKEKIAPRPRPKVVCGTTTKIQTGCGNLYVTINEDEHNRPFEVFTQMGKAGGCAASQLEAVGRLVSLALRSGIDIKSIIDQLEGIRCPSPSWEKGGRIFSCADGLAKVIERILLKKNKPNTTFAKIEDMTESMGKDKNGRGQDFGDEQYYGKTATKAKASAVVGVCPDCGGALVYQEGCMICHSCAYTKCG</sequence>
<dbReference type="NCBIfam" id="NF006417">
    <property type="entry name" value="PRK08665.1"/>
    <property type="match status" value="1"/>
</dbReference>
<dbReference type="InterPro" id="IPR013509">
    <property type="entry name" value="RNR_lsu_N"/>
</dbReference>